<evidence type="ECO:0000313" key="2">
    <source>
        <dbReference type="EMBL" id="MBM6698888.1"/>
    </source>
</evidence>
<reference evidence="2" key="1">
    <citation type="submission" date="2020-08" db="EMBL/GenBank/DDBJ databases">
        <authorList>
            <person name="Cejkova D."/>
            <person name="Kubasova T."/>
            <person name="Jahodarova E."/>
            <person name="Rychlik I."/>
        </authorList>
    </citation>
    <scope>NUCLEOTIDE SEQUENCE</scope>
    <source>
        <strain evidence="2">An836</strain>
    </source>
</reference>
<dbReference type="Proteomes" id="UP000718821">
    <property type="component" value="Unassembled WGS sequence"/>
</dbReference>
<name>A0A938WXM0_9BIFI</name>
<keyword evidence="1" id="KW-1133">Transmembrane helix</keyword>
<feature type="transmembrane region" description="Helical" evidence="1">
    <location>
        <begin position="68"/>
        <end position="90"/>
    </location>
</feature>
<feature type="transmembrane region" description="Helical" evidence="1">
    <location>
        <begin position="129"/>
        <end position="149"/>
    </location>
</feature>
<dbReference type="Pfam" id="PF09997">
    <property type="entry name" value="DUF2238"/>
    <property type="match status" value="1"/>
</dbReference>
<keyword evidence="3" id="KW-1185">Reference proteome</keyword>
<dbReference type="AlphaFoldDB" id="A0A938WXM0"/>
<gene>
    <name evidence="2" type="ORF">H7U32_00800</name>
</gene>
<accession>A0A938WXM0</accession>
<organism evidence="2 3">
    <name type="scientific">Bifidobacterium pullorum subsp. saeculare</name>
    <dbReference type="NCBI Taxonomy" id="78257"/>
    <lineage>
        <taxon>Bacteria</taxon>
        <taxon>Bacillati</taxon>
        <taxon>Actinomycetota</taxon>
        <taxon>Actinomycetes</taxon>
        <taxon>Bifidobacteriales</taxon>
        <taxon>Bifidobacteriaceae</taxon>
        <taxon>Bifidobacterium</taxon>
    </lineage>
</organism>
<feature type="transmembrane region" description="Helical" evidence="1">
    <location>
        <begin position="96"/>
        <end position="117"/>
    </location>
</feature>
<proteinExistence type="predicted"/>
<reference evidence="2" key="2">
    <citation type="journal article" date="2021" name="Sci. Rep.">
        <title>The distribution of antibiotic resistance genes in chicken gut microbiota commensals.</title>
        <authorList>
            <person name="Juricova H."/>
            <person name="Matiasovicova J."/>
            <person name="Kubasova T."/>
            <person name="Cejkova D."/>
            <person name="Rychlik I."/>
        </authorList>
    </citation>
    <scope>NUCLEOTIDE SEQUENCE</scope>
    <source>
        <strain evidence="2">An836</strain>
    </source>
</reference>
<feature type="transmembrane region" description="Helical" evidence="1">
    <location>
        <begin position="216"/>
        <end position="234"/>
    </location>
</feature>
<keyword evidence="1" id="KW-0812">Transmembrane</keyword>
<sequence length="268" mass="30304">MRAQMREHRSTFVVYVTLRLLVIVTMVLQFLNGNYENVALCVATLLMLIAPSFVQVRFQVELPDVLEIILLVFVFASEILGEISAFYVIFPFWDTILHTLNGFIAAAIGFSLIDILNRSAWVESHLSPLYVAMMSFCFSMTIGVLWEFFEFTMDMLFGFDMQKDTVVHSISSVLLGPTGGNTPTAIRGITEVAVNGRDLGLGGYLDIGLIDTMQDLIVNFIGAFVFCVFGYLYVRNRGRRTWLSRLIPHRRRAETETEARTEALESAR</sequence>
<evidence type="ECO:0000256" key="1">
    <source>
        <dbReference type="SAM" id="Phobius"/>
    </source>
</evidence>
<comment type="caution">
    <text evidence="2">The sequence shown here is derived from an EMBL/GenBank/DDBJ whole genome shotgun (WGS) entry which is preliminary data.</text>
</comment>
<evidence type="ECO:0000313" key="3">
    <source>
        <dbReference type="Proteomes" id="UP000718821"/>
    </source>
</evidence>
<feature type="transmembrane region" description="Helical" evidence="1">
    <location>
        <begin position="12"/>
        <end position="31"/>
    </location>
</feature>
<keyword evidence="1" id="KW-0472">Membrane</keyword>
<feature type="transmembrane region" description="Helical" evidence="1">
    <location>
        <begin position="37"/>
        <end position="56"/>
    </location>
</feature>
<dbReference type="EMBL" id="JACLYU010000001">
    <property type="protein sequence ID" value="MBM6698888.1"/>
    <property type="molecule type" value="Genomic_DNA"/>
</dbReference>
<dbReference type="InterPro" id="IPR014509">
    <property type="entry name" value="YjdF-like"/>
</dbReference>
<protein>
    <submittedName>
        <fullName evidence="2">Uncharacterized protein</fullName>
    </submittedName>
</protein>